<dbReference type="EMBL" id="LLXI01000019">
    <property type="protein sequence ID" value="PKY38152.1"/>
    <property type="molecule type" value="Genomic_DNA"/>
</dbReference>
<dbReference type="InterPro" id="IPR033489">
    <property type="entry name" value="RBBP6"/>
</dbReference>
<dbReference type="GO" id="GO:0006397">
    <property type="term" value="P:mRNA processing"/>
    <property type="evidence" value="ECO:0007669"/>
    <property type="project" value="InterPro"/>
</dbReference>
<dbReference type="VEuPathDB" id="FungiDB:RhiirA1_490551"/>
<dbReference type="SUPFAM" id="SSF57756">
    <property type="entry name" value="Retrovirus zinc finger-like domains"/>
    <property type="match status" value="1"/>
</dbReference>
<evidence type="ECO:0000259" key="7">
    <source>
        <dbReference type="PROSITE" id="PS50158"/>
    </source>
</evidence>
<dbReference type="Gene3D" id="3.10.20.90">
    <property type="entry name" value="Phosphatidylinositol 3-kinase Catalytic Subunit, Chain A, domain 1"/>
    <property type="match status" value="1"/>
</dbReference>
<dbReference type="GO" id="GO:0016567">
    <property type="term" value="P:protein ubiquitination"/>
    <property type="evidence" value="ECO:0007669"/>
    <property type="project" value="InterPro"/>
</dbReference>
<dbReference type="Pfam" id="PF08783">
    <property type="entry name" value="DWNN"/>
    <property type="match status" value="1"/>
</dbReference>
<feature type="domain" description="DWNN" evidence="8">
    <location>
        <begin position="4"/>
        <end position="76"/>
    </location>
</feature>
<evidence type="ECO:0000313" key="9">
    <source>
        <dbReference type="EMBL" id="PKY38152.1"/>
    </source>
</evidence>
<name>A0A2I1FUU4_9GLOM</name>
<dbReference type="Gene3D" id="4.10.60.10">
    <property type="entry name" value="Zinc finger, CCHC-type"/>
    <property type="match status" value="1"/>
</dbReference>
<dbReference type="AlphaFoldDB" id="A0A2I1FUU4"/>
<dbReference type="InterPro" id="IPR025829">
    <property type="entry name" value="Zn_knuckle_CX2CX3GHX4C"/>
</dbReference>
<dbReference type="InterPro" id="IPR036875">
    <property type="entry name" value="Znf_CCHC_sf"/>
</dbReference>
<protein>
    <submittedName>
        <fullName evidence="9">DWNN-domain-containing protein</fullName>
    </submittedName>
</protein>
<accession>A0A2I1FUU4</accession>
<proteinExistence type="predicted"/>
<reference evidence="9 10" key="1">
    <citation type="submission" date="2015-10" db="EMBL/GenBank/DDBJ databases">
        <title>Genome analyses suggest a sexual origin of heterokaryosis in a supposedly ancient asexual fungus.</title>
        <authorList>
            <person name="Ropars J."/>
            <person name="Sedzielewska K."/>
            <person name="Noel J."/>
            <person name="Charron P."/>
            <person name="Farinelli L."/>
            <person name="Marton T."/>
            <person name="Kruger M."/>
            <person name="Pelin A."/>
            <person name="Brachmann A."/>
            <person name="Corradi N."/>
        </authorList>
    </citation>
    <scope>NUCLEOTIDE SEQUENCE [LARGE SCALE GENOMIC DNA]</scope>
    <source>
        <strain evidence="9 10">A4</strain>
    </source>
</reference>
<keyword evidence="2" id="KW-0479">Metal-binding</keyword>
<dbReference type="SMART" id="SM00343">
    <property type="entry name" value="ZnF_C2HC"/>
    <property type="match status" value="1"/>
</dbReference>
<evidence type="ECO:0000256" key="2">
    <source>
        <dbReference type="ARBA" id="ARBA00022723"/>
    </source>
</evidence>
<dbReference type="InterPro" id="IPR001878">
    <property type="entry name" value="Znf_CCHC"/>
</dbReference>
<dbReference type="InterPro" id="IPR014891">
    <property type="entry name" value="DWNN_domain"/>
</dbReference>
<dbReference type="GO" id="GO:0061630">
    <property type="term" value="F:ubiquitin protein ligase activity"/>
    <property type="evidence" value="ECO:0007669"/>
    <property type="project" value="InterPro"/>
</dbReference>
<organism evidence="9 10">
    <name type="scientific">Rhizophagus irregularis</name>
    <dbReference type="NCBI Taxonomy" id="588596"/>
    <lineage>
        <taxon>Eukaryota</taxon>
        <taxon>Fungi</taxon>
        <taxon>Fungi incertae sedis</taxon>
        <taxon>Mucoromycota</taxon>
        <taxon>Glomeromycotina</taxon>
        <taxon>Glomeromycetes</taxon>
        <taxon>Glomerales</taxon>
        <taxon>Glomeraceae</taxon>
        <taxon>Rhizophagus</taxon>
    </lineage>
</organism>
<gene>
    <name evidence="9" type="ORF">RhiirA4_311038</name>
</gene>
<dbReference type="PROSITE" id="PS50158">
    <property type="entry name" value="ZF_CCHC"/>
    <property type="match status" value="1"/>
</dbReference>
<comment type="caution">
    <text evidence="9">The sequence shown here is derived from an EMBL/GenBank/DDBJ whole genome shotgun (WGS) entry which is preliminary data.</text>
</comment>
<evidence type="ECO:0000256" key="5">
    <source>
        <dbReference type="ARBA" id="ARBA00023242"/>
    </source>
</evidence>
<dbReference type="GO" id="GO:0003676">
    <property type="term" value="F:nucleic acid binding"/>
    <property type="evidence" value="ECO:0007669"/>
    <property type="project" value="InterPro"/>
</dbReference>
<keyword evidence="3 6" id="KW-0863">Zinc-finger</keyword>
<dbReference type="Proteomes" id="UP000234323">
    <property type="component" value="Unassembled WGS sequence"/>
</dbReference>
<evidence type="ECO:0000256" key="6">
    <source>
        <dbReference type="PROSITE-ProRule" id="PRU00047"/>
    </source>
</evidence>
<evidence type="ECO:0000256" key="4">
    <source>
        <dbReference type="ARBA" id="ARBA00022833"/>
    </source>
</evidence>
<dbReference type="PANTHER" id="PTHR15439:SF0">
    <property type="entry name" value="CELL DIVISION CYCLE AND APOPTOSIS REGULATOR PROTEIN 1-RELATED"/>
    <property type="match status" value="1"/>
</dbReference>
<dbReference type="GO" id="GO:0006511">
    <property type="term" value="P:ubiquitin-dependent protein catabolic process"/>
    <property type="evidence" value="ECO:0007669"/>
    <property type="project" value="TreeGrafter"/>
</dbReference>
<dbReference type="VEuPathDB" id="FungiDB:FUN_013300"/>
<dbReference type="SMART" id="SM01180">
    <property type="entry name" value="DWNN"/>
    <property type="match status" value="1"/>
</dbReference>
<dbReference type="VEuPathDB" id="FungiDB:RhiirFUN_020171"/>
<dbReference type="Pfam" id="PF13696">
    <property type="entry name" value="zf-CCHC_2"/>
    <property type="match status" value="1"/>
</dbReference>
<dbReference type="GO" id="GO:0008270">
    <property type="term" value="F:zinc ion binding"/>
    <property type="evidence" value="ECO:0007669"/>
    <property type="project" value="UniProtKB-KW"/>
</dbReference>
<evidence type="ECO:0000259" key="8">
    <source>
        <dbReference type="PROSITE" id="PS51282"/>
    </source>
</evidence>
<keyword evidence="5" id="KW-0539">Nucleus</keyword>
<dbReference type="PROSITE" id="PS51282">
    <property type="entry name" value="DWNN"/>
    <property type="match status" value="1"/>
</dbReference>
<evidence type="ECO:0000256" key="1">
    <source>
        <dbReference type="ARBA" id="ARBA00004123"/>
    </source>
</evidence>
<feature type="domain" description="CCHC-type" evidence="7">
    <location>
        <begin position="110"/>
        <end position="124"/>
    </location>
</feature>
<comment type="subcellular location">
    <subcellularLocation>
        <location evidence="1">Nucleus</location>
    </subcellularLocation>
</comment>
<evidence type="ECO:0000313" key="10">
    <source>
        <dbReference type="Proteomes" id="UP000234323"/>
    </source>
</evidence>
<dbReference type="PANTHER" id="PTHR15439">
    <property type="entry name" value="RETINOBLASTOMA-BINDING PROTEIN 6"/>
    <property type="match status" value="1"/>
</dbReference>
<evidence type="ECO:0000256" key="3">
    <source>
        <dbReference type="ARBA" id="ARBA00022771"/>
    </source>
</evidence>
<dbReference type="GO" id="GO:0005634">
    <property type="term" value="C:nucleus"/>
    <property type="evidence" value="ECO:0007669"/>
    <property type="project" value="UniProtKB-SubCell"/>
</dbReference>
<keyword evidence="10" id="KW-1185">Reference proteome</keyword>
<sequence length="174" mass="19355">MSQIYYKFKSAKDYDNITFDGLGISVFDAKKEILVAKRLKGNDFDIVVSHAESGEDYQEDTALIPRNTPIVVRRVPTKPGKGTAHRYLEGAPTAPLKQPIQKALPPNYVCYRCGQKGHWIQACPTNGDRSFDHMKVRKTTGIPRSFLQKVEQVPPGKGVLVTQDGNLVIAQANE</sequence>
<keyword evidence="4" id="KW-0862">Zinc</keyword>